<evidence type="ECO:0000256" key="3">
    <source>
        <dbReference type="ARBA" id="ARBA00022679"/>
    </source>
</evidence>
<evidence type="ECO:0000256" key="4">
    <source>
        <dbReference type="ARBA" id="ARBA00022691"/>
    </source>
</evidence>
<dbReference type="CDD" id="cd18092">
    <property type="entry name" value="SpoU-like_TrmH"/>
    <property type="match status" value="1"/>
</dbReference>
<protein>
    <recommendedName>
        <fullName evidence="7">tRNA (guanosine(18)-2'-O)-methyltransferase</fullName>
        <ecNumber evidence="7">2.1.1.34</ecNumber>
    </recommendedName>
    <alternativeName>
        <fullName evidence="7">tRNA [Gm18] methyltransferase</fullName>
    </alternativeName>
</protein>
<dbReference type="PANTHER" id="PTHR43453:SF1">
    <property type="entry name" value="TRNA_RRNA METHYLTRANSFERASE SPOU TYPE DOMAIN-CONTAINING PROTEIN"/>
    <property type="match status" value="1"/>
</dbReference>
<evidence type="ECO:0000256" key="7">
    <source>
        <dbReference type="HAMAP-Rule" id="MF_02060"/>
    </source>
</evidence>
<evidence type="ECO:0000259" key="8">
    <source>
        <dbReference type="Pfam" id="PF00588"/>
    </source>
</evidence>
<comment type="caution">
    <text evidence="9">The sequence shown here is derived from an EMBL/GenBank/DDBJ whole genome shotgun (WGS) entry which is preliminary data.</text>
</comment>
<comment type="caution">
    <text evidence="7">Lacks conserved residue(s) required for the propagation of feature annotation.</text>
</comment>
<comment type="catalytic activity">
    <reaction evidence="7">
        <text>guanosine(18) in tRNA + S-adenosyl-L-methionine = 2'-O-methylguanosine(18) in tRNA + S-adenosyl-L-homocysteine + H(+)</text>
        <dbReference type="Rhea" id="RHEA:20077"/>
        <dbReference type="Rhea" id="RHEA-COMP:10190"/>
        <dbReference type="Rhea" id="RHEA-COMP:10192"/>
        <dbReference type="ChEBI" id="CHEBI:15378"/>
        <dbReference type="ChEBI" id="CHEBI:57856"/>
        <dbReference type="ChEBI" id="CHEBI:59789"/>
        <dbReference type="ChEBI" id="CHEBI:74269"/>
        <dbReference type="ChEBI" id="CHEBI:74445"/>
        <dbReference type="EC" id="2.1.1.34"/>
    </reaction>
</comment>
<evidence type="ECO:0000256" key="6">
    <source>
        <dbReference type="ARBA" id="ARBA00022884"/>
    </source>
</evidence>
<feature type="binding site" evidence="7">
    <location>
        <position position="157"/>
    </location>
    <ligand>
        <name>S-adenosyl-L-methionine</name>
        <dbReference type="ChEBI" id="CHEBI:59789"/>
    </ligand>
</feature>
<dbReference type="InterPro" id="IPR001537">
    <property type="entry name" value="SpoU_MeTrfase"/>
</dbReference>
<dbReference type="RefSeq" id="WP_252742362.1">
    <property type="nucleotide sequence ID" value="NZ_JAMXIB010000017.1"/>
</dbReference>
<dbReference type="InterPro" id="IPR033671">
    <property type="entry name" value="TrmH"/>
</dbReference>
<keyword evidence="4 7" id="KW-0949">S-adenosyl-L-methionine</keyword>
<sequence>MSAMARTDPELLAYLEGYLTPQRRERFMKVLSWRTRYLTVALEDVYQMHNASAVIRSCDVFGIQDAHLIEGRFGRRLDKRIAMGAQQWVDVHRYEDNMACLEALRAKGYRIVATVPREESCPLDAFRLDSPVALLFGTEKEGLSAEVLAQADEAIHIPMHGFTESLNISVAAAIILRHLSEQLHRSELPWQLSEQEVLEKRFDWTCKSIRAVDEILARYRGAS</sequence>
<evidence type="ECO:0000256" key="2">
    <source>
        <dbReference type="ARBA" id="ARBA00022603"/>
    </source>
</evidence>
<evidence type="ECO:0000256" key="1">
    <source>
        <dbReference type="ARBA" id="ARBA00022555"/>
    </source>
</evidence>
<accession>A0ABT1B286</accession>
<keyword evidence="5 7" id="KW-0819">tRNA processing</keyword>
<dbReference type="EC" id="2.1.1.34" evidence="7"/>
<keyword evidence="3 7" id="KW-0808">Transferase</keyword>
<feature type="domain" description="tRNA/rRNA methyltransferase SpoU type" evidence="8">
    <location>
        <begin position="38"/>
        <end position="176"/>
    </location>
</feature>
<organism evidence="9 10">
    <name type="scientific">Robiginitalea marina</name>
    <dbReference type="NCBI Taxonomy" id="2954105"/>
    <lineage>
        <taxon>Bacteria</taxon>
        <taxon>Pseudomonadati</taxon>
        <taxon>Bacteroidota</taxon>
        <taxon>Flavobacteriia</taxon>
        <taxon>Flavobacteriales</taxon>
        <taxon>Flavobacteriaceae</taxon>
        <taxon>Robiginitalea</taxon>
    </lineage>
</organism>
<keyword evidence="6 7" id="KW-0694">RNA-binding</keyword>
<dbReference type="HAMAP" id="MF_02060">
    <property type="entry name" value="tRNA_methyltr_TrmH"/>
    <property type="match status" value="1"/>
</dbReference>
<dbReference type="EMBL" id="JAMXIB010000017">
    <property type="protein sequence ID" value="MCO5725990.1"/>
    <property type="molecule type" value="Genomic_DNA"/>
</dbReference>
<keyword evidence="2 7" id="KW-0489">Methyltransferase</keyword>
<reference evidence="9 10" key="1">
    <citation type="submission" date="2022-06" db="EMBL/GenBank/DDBJ databases">
        <authorList>
            <person name="Xuan X."/>
        </authorList>
    </citation>
    <scope>NUCLEOTIDE SEQUENCE [LARGE SCALE GENOMIC DNA]</scope>
    <source>
        <strain evidence="9 10">2V75</strain>
    </source>
</reference>
<dbReference type="Pfam" id="PF00588">
    <property type="entry name" value="SpoU_methylase"/>
    <property type="match status" value="1"/>
</dbReference>
<keyword evidence="10" id="KW-1185">Reference proteome</keyword>
<dbReference type="SUPFAM" id="SSF75217">
    <property type="entry name" value="alpha/beta knot"/>
    <property type="match status" value="1"/>
</dbReference>
<evidence type="ECO:0000313" key="9">
    <source>
        <dbReference type="EMBL" id="MCO5725990.1"/>
    </source>
</evidence>
<feature type="binding site" evidence="7">
    <location>
        <position position="166"/>
    </location>
    <ligand>
        <name>S-adenosyl-L-methionine</name>
        <dbReference type="ChEBI" id="CHEBI:59789"/>
    </ligand>
</feature>
<comment type="similarity">
    <text evidence="7">Belongs to the class IV-like SAM-binding methyltransferase superfamily. RNA methyltransferase TrmH family.</text>
</comment>
<evidence type="ECO:0000256" key="5">
    <source>
        <dbReference type="ARBA" id="ARBA00022694"/>
    </source>
</evidence>
<dbReference type="Gene3D" id="3.40.1280.10">
    <property type="match status" value="1"/>
</dbReference>
<gene>
    <name evidence="7" type="primary">trmH</name>
    <name evidence="9" type="ORF">NG653_14090</name>
</gene>
<comment type="function">
    <text evidence="7">Catalyzes the 2'-O methylation of guanosine at position 18 in tRNA.</text>
</comment>
<name>A0ABT1B286_9FLAO</name>
<feature type="binding site" evidence="7">
    <location>
        <position position="114"/>
    </location>
    <ligand>
        <name>S-adenosyl-L-methionine</name>
        <dbReference type="ChEBI" id="CHEBI:59789"/>
    </ligand>
</feature>
<keyword evidence="1 7" id="KW-0820">tRNA-binding</keyword>
<proteinExistence type="inferred from homology"/>
<dbReference type="InterPro" id="IPR029028">
    <property type="entry name" value="Alpha/beta_knot_MTases"/>
</dbReference>
<dbReference type="GO" id="GO:0008168">
    <property type="term" value="F:methyltransferase activity"/>
    <property type="evidence" value="ECO:0007669"/>
    <property type="project" value="UniProtKB-KW"/>
</dbReference>
<dbReference type="PANTHER" id="PTHR43453">
    <property type="entry name" value="RRNA METHYLASE-LIKE"/>
    <property type="match status" value="1"/>
</dbReference>
<evidence type="ECO:0000313" key="10">
    <source>
        <dbReference type="Proteomes" id="UP001206312"/>
    </source>
</evidence>
<dbReference type="InterPro" id="IPR029026">
    <property type="entry name" value="tRNA_m1G_MTases_N"/>
</dbReference>
<dbReference type="Proteomes" id="UP001206312">
    <property type="component" value="Unassembled WGS sequence"/>
</dbReference>
<dbReference type="GO" id="GO:0032259">
    <property type="term" value="P:methylation"/>
    <property type="evidence" value="ECO:0007669"/>
    <property type="project" value="UniProtKB-KW"/>
</dbReference>